<evidence type="ECO:0000256" key="1">
    <source>
        <dbReference type="SAM" id="MobiDB-lite"/>
    </source>
</evidence>
<accession>D8QAE3</accession>
<dbReference type="InParanoid" id="D8QAE3"/>
<feature type="region of interest" description="Disordered" evidence="1">
    <location>
        <begin position="1"/>
        <end position="36"/>
    </location>
</feature>
<gene>
    <name evidence="2" type="ORF">SCHCODRAFT_82801</name>
</gene>
<dbReference type="RefSeq" id="XP_003030725.1">
    <property type="nucleotide sequence ID" value="XM_003030679.1"/>
</dbReference>
<dbReference type="OrthoDB" id="10401527at2759"/>
<evidence type="ECO:0000313" key="2">
    <source>
        <dbReference type="EMBL" id="EFI95822.1"/>
    </source>
</evidence>
<dbReference type="KEGG" id="scm:SCHCO_02507411"/>
<evidence type="ECO:0000313" key="3">
    <source>
        <dbReference type="Proteomes" id="UP000007431"/>
    </source>
</evidence>
<feature type="compositionally biased region" description="Low complexity" evidence="1">
    <location>
        <begin position="10"/>
        <end position="22"/>
    </location>
</feature>
<dbReference type="GeneID" id="9588729"/>
<organism evidence="3">
    <name type="scientific">Schizophyllum commune (strain H4-8 / FGSC 9210)</name>
    <name type="common">Split gill fungus</name>
    <dbReference type="NCBI Taxonomy" id="578458"/>
    <lineage>
        <taxon>Eukaryota</taxon>
        <taxon>Fungi</taxon>
        <taxon>Dikarya</taxon>
        <taxon>Basidiomycota</taxon>
        <taxon>Agaricomycotina</taxon>
        <taxon>Agaricomycetes</taxon>
        <taxon>Agaricomycetidae</taxon>
        <taxon>Agaricales</taxon>
        <taxon>Schizophyllaceae</taxon>
        <taxon>Schizophyllum</taxon>
    </lineage>
</organism>
<keyword evidence="3" id="KW-1185">Reference proteome</keyword>
<proteinExistence type="predicted"/>
<dbReference type="HOGENOM" id="CLU_1267535_0_0_1"/>
<dbReference type="VEuPathDB" id="FungiDB:SCHCODRAFT_02507411"/>
<name>D8QAE3_SCHCM</name>
<dbReference type="Proteomes" id="UP000007431">
    <property type="component" value="Unassembled WGS sequence"/>
</dbReference>
<reference evidence="2 3" key="1">
    <citation type="journal article" date="2010" name="Nat. Biotechnol.">
        <title>Genome sequence of the model mushroom Schizophyllum commune.</title>
        <authorList>
            <person name="Ohm R.A."/>
            <person name="de Jong J.F."/>
            <person name="Lugones L.G."/>
            <person name="Aerts A."/>
            <person name="Kothe E."/>
            <person name="Stajich J.E."/>
            <person name="de Vries R.P."/>
            <person name="Record E."/>
            <person name="Levasseur A."/>
            <person name="Baker S.E."/>
            <person name="Bartholomew K.A."/>
            <person name="Coutinho P.M."/>
            <person name="Erdmann S."/>
            <person name="Fowler T.J."/>
            <person name="Gathman A.C."/>
            <person name="Lombard V."/>
            <person name="Henrissat B."/>
            <person name="Knabe N."/>
            <person name="Kuees U."/>
            <person name="Lilly W.W."/>
            <person name="Lindquist E."/>
            <person name="Lucas S."/>
            <person name="Magnuson J.K."/>
            <person name="Piumi F."/>
            <person name="Raudaskoski M."/>
            <person name="Salamov A."/>
            <person name="Schmutz J."/>
            <person name="Schwarze F.W.M.R."/>
            <person name="vanKuyk P.A."/>
            <person name="Horton J.S."/>
            <person name="Grigoriev I.V."/>
            <person name="Woesten H.A.B."/>
        </authorList>
    </citation>
    <scope>NUCLEOTIDE SEQUENCE [LARGE SCALE GENOMIC DNA]</scope>
    <source>
        <strain evidence="3">H4-8 / FGSC 9210</strain>
    </source>
</reference>
<dbReference type="AlphaFoldDB" id="D8QAE3"/>
<dbReference type="EMBL" id="GL377308">
    <property type="protein sequence ID" value="EFI95822.1"/>
    <property type="molecule type" value="Genomic_DNA"/>
</dbReference>
<sequence length="218" mass="24674">MNHTPHSVDPTPSSPLSLSQTAPSPPMVLDAPSQNSSLTEISDQLAYLTLQSAETAEEAKYTGTPLNRALFALRLAHRIAEETSPAARRHREWRQIRVRRFAQEMPSYLPSEDADEIFCNNEDYCKELERVQDRLAGLIGMHLSETGLCELNVGMGDITGDLKICLMNVQHRDWTRCRLHGMGWIAKNIEETNLLVSIPQLDSDEKIPAYDFKLSLRW</sequence>
<protein>
    <submittedName>
        <fullName evidence="2">Expressed protein</fullName>
    </submittedName>
</protein>